<feature type="region of interest" description="Disordered" evidence="1">
    <location>
        <begin position="16"/>
        <end position="35"/>
    </location>
</feature>
<organism evidence="2 3">
    <name type="scientific">Erwinia phage vB_EamM_Kwan</name>
    <dbReference type="NCBI Taxonomy" id="1883374"/>
    <lineage>
        <taxon>Viruses</taxon>
        <taxon>Duplodnaviria</taxon>
        <taxon>Heunggongvirae</taxon>
        <taxon>Uroviricota</taxon>
        <taxon>Caudoviricetes</taxon>
        <taxon>Chimalliviridae</taxon>
        <taxon>Wellingtonvirus</taxon>
        <taxon>Wellingtonvirus wellington</taxon>
    </lineage>
</organism>
<dbReference type="KEGG" id="vg:29062133"/>
<reference evidence="2 3" key="1">
    <citation type="submission" date="2016-06" db="EMBL/GenBank/DDBJ databases">
        <authorList>
            <person name="Kjaerup R.B."/>
            <person name="Dalgaard T.S."/>
            <person name="Juul-Madsen H.R."/>
        </authorList>
    </citation>
    <scope>NUCLEOTIDE SEQUENCE [LARGE SCALE GENOMIC DNA]</scope>
</reference>
<dbReference type="EMBL" id="KX397369">
    <property type="protein sequence ID" value="ANZ49647.1"/>
    <property type="molecule type" value="Genomic_DNA"/>
</dbReference>
<evidence type="ECO:0000256" key="1">
    <source>
        <dbReference type="SAM" id="MobiDB-lite"/>
    </source>
</evidence>
<dbReference type="RefSeq" id="YP_009278894.1">
    <property type="nucleotide sequence ID" value="NC_031010.1"/>
</dbReference>
<protein>
    <submittedName>
        <fullName evidence="2">Uncharacterized protein</fullName>
    </submittedName>
</protein>
<proteinExistence type="predicted"/>
<evidence type="ECO:0000313" key="3">
    <source>
        <dbReference type="Proteomes" id="UP000202923"/>
    </source>
</evidence>
<dbReference type="GeneID" id="29062133"/>
<gene>
    <name evidence="2" type="ORF">KWAN_289</name>
</gene>
<accession>A0A1B2IED5</accession>
<name>A0A1B2IED5_9CAUD</name>
<evidence type="ECO:0000313" key="2">
    <source>
        <dbReference type="EMBL" id="ANZ49647.1"/>
    </source>
</evidence>
<sequence length="65" mass="7129">MRFAIGNNSGVLKSSVGCDTHRQTRTEAGVKSYGKHPTMTSRLGAEVSLDVLAEHRNCIEYYATL</sequence>
<dbReference type="Proteomes" id="UP000202923">
    <property type="component" value="Genome"/>
</dbReference>